<gene>
    <name evidence="2" type="ORF">Acr_05g0005490</name>
</gene>
<reference evidence="2 3" key="1">
    <citation type="submission" date="2019-07" db="EMBL/GenBank/DDBJ databases">
        <title>De Novo Assembly of kiwifruit Actinidia rufa.</title>
        <authorList>
            <person name="Sugita-Konishi S."/>
            <person name="Sato K."/>
            <person name="Mori E."/>
            <person name="Abe Y."/>
            <person name="Kisaki G."/>
            <person name="Hamano K."/>
            <person name="Suezawa K."/>
            <person name="Otani M."/>
            <person name="Fukuda T."/>
            <person name="Manabe T."/>
            <person name="Gomi K."/>
            <person name="Tabuchi M."/>
            <person name="Akimitsu K."/>
            <person name="Kataoka I."/>
        </authorList>
    </citation>
    <scope>NUCLEOTIDE SEQUENCE [LARGE SCALE GENOMIC DNA]</scope>
    <source>
        <strain evidence="3">cv. Fuchu</strain>
    </source>
</reference>
<keyword evidence="3" id="KW-1185">Reference proteome</keyword>
<evidence type="ECO:0000313" key="2">
    <source>
        <dbReference type="EMBL" id="GFY86910.1"/>
    </source>
</evidence>
<name>A0A7J0EKJ7_9ERIC</name>
<sequence>MEANAKTIIRHTKWKVRGYCFRFWTDWMAMAIAAVKQKPKTTIGNSRLCRGRGTSSESAKKLLSNLTKYAKPKHRYVMSAVGVLNSTCKRLTPAIIPPEAPSSAHSSRQLFPPDAPRIGSKLLTFEDRLKAVNSS</sequence>
<evidence type="ECO:0000313" key="3">
    <source>
        <dbReference type="Proteomes" id="UP000585474"/>
    </source>
</evidence>
<dbReference type="AlphaFoldDB" id="A0A7J0EKJ7"/>
<comment type="caution">
    <text evidence="2">The sequence shown here is derived from an EMBL/GenBank/DDBJ whole genome shotgun (WGS) entry which is preliminary data.</text>
</comment>
<proteinExistence type="predicted"/>
<feature type="region of interest" description="Disordered" evidence="1">
    <location>
        <begin position="97"/>
        <end position="118"/>
    </location>
</feature>
<protein>
    <submittedName>
        <fullName evidence="2">Uncharacterized protein</fullName>
    </submittedName>
</protein>
<dbReference type="EMBL" id="BJWL01000005">
    <property type="protein sequence ID" value="GFY86910.1"/>
    <property type="molecule type" value="Genomic_DNA"/>
</dbReference>
<organism evidence="2 3">
    <name type="scientific">Actinidia rufa</name>
    <dbReference type="NCBI Taxonomy" id="165716"/>
    <lineage>
        <taxon>Eukaryota</taxon>
        <taxon>Viridiplantae</taxon>
        <taxon>Streptophyta</taxon>
        <taxon>Embryophyta</taxon>
        <taxon>Tracheophyta</taxon>
        <taxon>Spermatophyta</taxon>
        <taxon>Magnoliopsida</taxon>
        <taxon>eudicotyledons</taxon>
        <taxon>Gunneridae</taxon>
        <taxon>Pentapetalae</taxon>
        <taxon>asterids</taxon>
        <taxon>Ericales</taxon>
        <taxon>Actinidiaceae</taxon>
        <taxon>Actinidia</taxon>
    </lineage>
</organism>
<evidence type="ECO:0000256" key="1">
    <source>
        <dbReference type="SAM" id="MobiDB-lite"/>
    </source>
</evidence>
<dbReference type="Proteomes" id="UP000585474">
    <property type="component" value="Unassembled WGS sequence"/>
</dbReference>
<accession>A0A7J0EKJ7</accession>